<keyword evidence="3" id="KW-0378">Hydrolase</keyword>
<name>A0A934ISH7_9HYPH</name>
<dbReference type="SUPFAM" id="SSF56529">
    <property type="entry name" value="FAH"/>
    <property type="match status" value="1"/>
</dbReference>
<dbReference type="InterPro" id="IPR050772">
    <property type="entry name" value="Hydratase-Decarb/MhpD_sf"/>
</dbReference>
<dbReference type="GO" id="GO:0005737">
    <property type="term" value="C:cytoplasm"/>
    <property type="evidence" value="ECO:0007669"/>
    <property type="project" value="TreeGrafter"/>
</dbReference>
<dbReference type="AlphaFoldDB" id="A0A934ISH7"/>
<dbReference type="EMBL" id="JAEKJA010000021">
    <property type="protein sequence ID" value="MBJ3777905.1"/>
    <property type="molecule type" value="Genomic_DNA"/>
</dbReference>
<feature type="domain" description="Fumarylacetoacetase-like C-terminal" evidence="2">
    <location>
        <begin position="87"/>
        <end position="246"/>
    </location>
</feature>
<gene>
    <name evidence="3" type="ORF">JCR33_19535</name>
</gene>
<evidence type="ECO:0000313" key="4">
    <source>
        <dbReference type="Proteomes" id="UP000609531"/>
    </source>
</evidence>
<evidence type="ECO:0000256" key="1">
    <source>
        <dbReference type="ARBA" id="ARBA00023239"/>
    </source>
</evidence>
<dbReference type="Pfam" id="PF01557">
    <property type="entry name" value="FAA_hydrolase"/>
    <property type="match status" value="1"/>
</dbReference>
<dbReference type="InterPro" id="IPR036663">
    <property type="entry name" value="Fumarylacetoacetase_C_sf"/>
</dbReference>
<keyword evidence="1" id="KW-0456">Lyase</keyword>
<dbReference type="PANTHER" id="PTHR30143">
    <property type="entry name" value="ACID HYDRATASE"/>
    <property type="match status" value="1"/>
</dbReference>
<dbReference type="RefSeq" id="WP_198883808.1">
    <property type="nucleotide sequence ID" value="NZ_JAEKJA010000021.1"/>
</dbReference>
<protein>
    <submittedName>
        <fullName evidence="3">Fumarylacetoacetate hydrolase family protein</fullName>
    </submittedName>
</protein>
<proteinExistence type="predicted"/>
<accession>A0A934ISH7</accession>
<sequence>MNDAASLAAAFKGAGPIAELENKPADVVAGYALQDAVRAALGGAVIGWKLAQTTPAAQAAAGIDAPTVAPLLDGMIFPADHVFPAKAFYKPEAEAEIALELAAPIEGPVSPDEVFGACAGFRLAIEIADTRYVDKPAMVPSGVIADMNSCGALIVGPLMAMDGYEAAVSAPVTTQLGGGGIVESLPPEGRPDPLAVVSFLSHFVTERGETLPAGMIITTGTHTKPTPTGPGLVIVEFEGVGKVAARLDVPWS</sequence>
<comment type="caution">
    <text evidence="3">The sequence shown here is derived from an EMBL/GenBank/DDBJ whole genome shotgun (WGS) entry which is preliminary data.</text>
</comment>
<dbReference type="Gene3D" id="3.90.850.10">
    <property type="entry name" value="Fumarylacetoacetase-like, C-terminal domain"/>
    <property type="match status" value="1"/>
</dbReference>
<dbReference type="GO" id="GO:0008684">
    <property type="term" value="F:2-oxopent-4-enoate hydratase activity"/>
    <property type="evidence" value="ECO:0007669"/>
    <property type="project" value="TreeGrafter"/>
</dbReference>
<dbReference type="Proteomes" id="UP000609531">
    <property type="component" value="Unassembled WGS sequence"/>
</dbReference>
<reference evidence="3" key="1">
    <citation type="submission" date="2020-12" db="EMBL/GenBank/DDBJ databases">
        <title>Bacterial taxonomy.</title>
        <authorList>
            <person name="Pan X."/>
        </authorList>
    </citation>
    <scope>NUCLEOTIDE SEQUENCE</scope>
    <source>
        <strain evidence="3">B2012</strain>
    </source>
</reference>
<dbReference type="PANTHER" id="PTHR30143:SF0">
    <property type="entry name" value="2-KETO-4-PENTENOATE HYDRATASE"/>
    <property type="match status" value="1"/>
</dbReference>
<evidence type="ECO:0000259" key="2">
    <source>
        <dbReference type="Pfam" id="PF01557"/>
    </source>
</evidence>
<dbReference type="GO" id="GO:0016787">
    <property type="term" value="F:hydrolase activity"/>
    <property type="evidence" value="ECO:0007669"/>
    <property type="project" value="UniProtKB-KW"/>
</dbReference>
<keyword evidence="4" id="KW-1185">Reference proteome</keyword>
<organism evidence="3 4">
    <name type="scientific">Acuticoccus mangrovi</name>
    <dbReference type="NCBI Taxonomy" id="2796142"/>
    <lineage>
        <taxon>Bacteria</taxon>
        <taxon>Pseudomonadati</taxon>
        <taxon>Pseudomonadota</taxon>
        <taxon>Alphaproteobacteria</taxon>
        <taxon>Hyphomicrobiales</taxon>
        <taxon>Amorphaceae</taxon>
        <taxon>Acuticoccus</taxon>
    </lineage>
</organism>
<dbReference type="InterPro" id="IPR011234">
    <property type="entry name" value="Fumarylacetoacetase-like_C"/>
</dbReference>
<evidence type="ECO:0000313" key="3">
    <source>
        <dbReference type="EMBL" id="MBJ3777905.1"/>
    </source>
</evidence>